<sequence>FLRGVGGNVHRCSSYGRRRGGFRVQERQGWRGRWAESQRRTAAGSAEAREAVWGSGDQTRRIGHPGGGRQPGLSAQERSLTPGPRFPRGRALVSTVTADHCVILACAVSSGSRLSQSLAAGVLQAQLCVLRPAVRRAGGRPVWLLPQGRG</sequence>
<feature type="non-terminal residue" evidence="1">
    <location>
        <position position="150"/>
    </location>
</feature>
<name>A0AC59YCD5_RANTA</name>
<accession>A0AC59YCD5</accession>
<dbReference type="EMBL" id="OX596096">
    <property type="protein sequence ID" value="CAM9576604.1"/>
    <property type="molecule type" value="Genomic_DNA"/>
</dbReference>
<protein>
    <submittedName>
        <fullName evidence="1">Uncharacterized protein</fullName>
    </submittedName>
</protein>
<reference evidence="1" key="1">
    <citation type="submission" date="2023-05" db="EMBL/GenBank/DDBJ databases">
        <authorList>
            <consortium name="ELIXIR-Norway"/>
        </authorList>
    </citation>
    <scope>NUCLEOTIDE SEQUENCE</scope>
</reference>
<evidence type="ECO:0000313" key="1">
    <source>
        <dbReference type="EMBL" id="CAM9576604.1"/>
    </source>
</evidence>
<feature type="non-terminal residue" evidence="1">
    <location>
        <position position="1"/>
    </location>
</feature>
<reference evidence="1" key="2">
    <citation type="submission" date="2025-03" db="EMBL/GenBank/DDBJ databases">
        <authorList>
            <consortium name="ELIXIR-Norway"/>
            <consortium name="Elixir Norway"/>
        </authorList>
    </citation>
    <scope>NUCLEOTIDE SEQUENCE</scope>
</reference>
<evidence type="ECO:0000313" key="2">
    <source>
        <dbReference type="Proteomes" id="UP001162501"/>
    </source>
</evidence>
<organism evidence="1 2">
    <name type="scientific">Rangifer tarandus platyrhynchus</name>
    <name type="common">Svalbard reindeer</name>
    <dbReference type="NCBI Taxonomy" id="3082113"/>
    <lineage>
        <taxon>Eukaryota</taxon>
        <taxon>Metazoa</taxon>
        <taxon>Chordata</taxon>
        <taxon>Craniata</taxon>
        <taxon>Vertebrata</taxon>
        <taxon>Euteleostomi</taxon>
        <taxon>Mammalia</taxon>
        <taxon>Eutheria</taxon>
        <taxon>Laurasiatheria</taxon>
        <taxon>Artiodactyla</taxon>
        <taxon>Ruminantia</taxon>
        <taxon>Pecora</taxon>
        <taxon>Cervidae</taxon>
        <taxon>Odocoileinae</taxon>
        <taxon>Rangifer</taxon>
    </lineage>
</organism>
<dbReference type="Proteomes" id="UP001162501">
    <property type="component" value="Chromosome 12"/>
</dbReference>
<proteinExistence type="predicted"/>
<gene>
    <name evidence="1" type="ORF">MRATA1EN22A_LOCUS4486</name>
</gene>